<reference evidence="1" key="1">
    <citation type="submission" date="2024-02" db="EMBL/GenBank/DDBJ databases">
        <authorList>
            <consortium name="ELIXIR-Norway"/>
            <consortium name="Elixir Norway"/>
        </authorList>
    </citation>
    <scope>NUCLEOTIDE SEQUENCE</scope>
</reference>
<accession>A0ABP0TCU8</accession>
<dbReference type="Proteomes" id="UP001497512">
    <property type="component" value="Chromosome 10"/>
</dbReference>
<evidence type="ECO:0000313" key="2">
    <source>
        <dbReference type="Proteomes" id="UP001497512"/>
    </source>
</evidence>
<protein>
    <submittedName>
        <fullName evidence="1">Uncharacterized protein</fullName>
    </submittedName>
</protein>
<name>A0ABP0TCU8_9BRYO</name>
<keyword evidence="2" id="KW-1185">Reference proteome</keyword>
<sequence>MKMSLILCFSKDDATVCPNLSVQINTILLQHLIPTFLLLLQDSDESSTYLFDATLP</sequence>
<dbReference type="EMBL" id="OZ019902">
    <property type="protein sequence ID" value="CAK9193465.1"/>
    <property type="molecule type" value="Genomic_DNA"/>
</dbReference>
<gene>
    <name evidence="1" type="ORF">CSSPTR1EN2_LOCUS2006</name>
</gene>
<organism evidence="1 2">
    <name type="scientific">Sphagnum troendelagicum</name>
    <dbReference type="NCBI Taxonomy" id="128251"/>
    <lineage>
        <taxon>Eukaryota</taxon>
        <taxon>Viridiplantae</taxon>
        <taxon>Streptophyta</taxon>
        <taxon>Embryophyta</taxon>
        <taxon>Bryophyta</taxon>
        <taxon>Sphagnophytina</taxon>
        <taxon>Sphagnopsida</taxon>
        <taxon>Sphagnales</taxon>
        <taxon>Sphagnaceae</taxon>
        <taxon>Sphagnum</taxon>
    </lineage>
</organism>
<evidence type="ECO:0000313" key="1">
    <source>
        <dbReference type="EMBL" id="CAK9193465.1"/>
    </source>
</evidence>
<proteinExistence type="predicted"/>